<protein>
    <submittedName>
        <fullName evidence="3">Ubiquitin system component Cue protein</fullName>
    </submittedName>
</protein>
<dbReference type="Gene3D" id="1.10.8.10">
    <property type="entry name" value="DNA helicase RuvA subunit, C-terminal domain"/>
    <property type="match status" value="1"/>
</dbReference>
<dbReference type="AlphaFoldDB" id="A0ABD1P4H2"/>
<feature type="domain" description="CUE" evidence="2">
    <location>
        <begin position="48"/>
        <end position="91"/>
    </location>
</feature>
<keyword evidence="1" id="KW-0175">Coiled coil</keyword>
<comment type="caution">
    <text evidence="3">The sequence shown here is derived from an EMBL/GenBank/DDBJ whole genome shotgun (WGS) entry which is preliminary data.</text>
</comment>
<sequence>MSAVVCGKRSFFEDIDSSAPSPASASPPVYKKLRCSLSTSPGRFSYSPPLTPADQLKALFPDMDTQLLEKALENCGNDLDSAIKCLHELCLGYEKGNSSTAETNVDMEKGAIPTSGEAVPLEDHHIQNNLPVDGTEWVDLFVREMMSATSIDDARSRARRVLESLEKSIGAQAEAAQSFHKENVMLKEQIEALLGDNAILKRAVAIQHERQKEYDERSQEVQQLKQLVAQYQEQLRTLEVNNYALTFNLRQAQQSNSIPGHFHPDVF</sequence>
<evidence type="ECO:0000259" key="2">
    <source>
        <dbReference type="PROSITE" id="PS51140"/>
    </source>
</evidence>
<dbReference type="PANTHER" id="PTHR31245:SF20">
    <property type="entry name" value="F18B13.13 PROTEIN"/>
    <property type="match status" value="1"/>
</dbReference>
<dbReference type="EMBL" id="JBFOLJ010000027">
    <property type="protein sequence ID" value="KAL2458775.1"/>
    <property type="molecule type" value="Genomic_DNA"/>
</dbReference>
<keyword evidence="4" id="KW-1185">Reference proteome</keyword>
<dbReference type="SUPFAM" id="SSF46934">
    <property type="entry name" value="UBA-like"/>
    <property type="match status" value="1"/>
</dbReference>
<evidence type="ECO:0000313" key="3">
    <source>
        <dbReference type="EMBL" id="KAL2458775.1"/>
    </source>
</evidence>
<organism evidence="3 4">
    <name type="scientific">Forsythia ovata</name>
    <dbReference type="NCBI Taxonomy" id="205694"/>
    <lineage>
        <taxon>Eukaryota</taxon>
        <taxon>Viridiplantae</taxon>
        <taxon>Streptophyta</taxon>
        <taxon>Embryophyta</taxon>
        <taxon>Tracheophyta</taxon>
        <taxon>Spermatophyta</taxon>
        <taxon>Magnoliopsida</taxon>
        <taxon>eudicotyledons</taxon>
        <taxon>Gunneridae</taxon>
        <taxon>Pentapetalae</taxon>
        <taxon>asterids</taxon>
        <taxon>lamiids</taxon>
        <taxon>Lamiales</taxon>
        <taxon>Oleaceae</taxon>
        <taxon>Forsythieae</taxon>
        <taxon>Forsythia</taxon>
    </lineage>
</organism>
<reference evidence="4" key="1">
    <citation type="submission" date="2024-07" db="EMBL/GenBank/DDBJ databases">
        <title>Two chromosome-level genome assemblies of Korean endemic species Abeliophyllum distichum and Forsythia ovata (Oleaceae).</title>
        <authorList>
            <person name="Jang H."/>
        </authorList>
    </citation>
    <scope>NUCLEOTIDE SEQUENCE [LARGE SCALE GENOMIC DNA]</scope>
</reference>
<dbReference type="InterPro" id="IPR009060">
    <property type="entry name" value="UBA-like_sf"/>
</dbReference>
<name>A0ABD1P4H2_9LAMI</name>
<dbReference type="PANTHER" id="PTHR31245">
    <property type="entry name" value="UBIQUITIN SYSTEM COMPONENT CUE PROTEIN"/>
    <property type="match status" value="1"/>
</dbReference>
<accession>A0ABD1P4H2</accession>
<dbReference type="InterPro" id="IPR003892">
    <property type="entry name" value="CUE"/>
</dbReference>
<feature type="coiled-coil region" evidence="1">
    <location>
        <begin position="214"/>
        <end position="241"/>
    </location>
</feature>
<gene>
    <name evidence="3" type="ORF">Fot_55564</name>
</gene>
<evidence type="ECO:0000256" key="1">
    <source>
        <dbReference type="SAM" id="Coils"/>
    </source>
</evidence>
<dbReference type="PROSITE" id="PS51140">
    <property type="entry name" value="CUE"/>
    <property type="match status" value="1"/>
</dbReference>
<proteinExistence type="predicted"/>
<dbReference type="Pfam" id="PF02845">
    <property type="entry name" value="CUE"/>
    <property type="match status" value="1"/>
</dbReference>
<dbReference type="CDD" id="cd14279">
    <property type="entry name" value="CUE"/>
    <property type="match status" value="1"/>
</dbReference>
<evidence type="ECO:0000313" key="4">
    <source>
        <dbReference type="Proteomes" id="UP001604277"/>
    </source>
</evidence>
<dbReference type="Proteomes" id="UP001604277">
    <property type="component" value="Unassembled WGS sequence"/>
</dbReference>